<dbReference type="Proteomes" id="UP000636800">
    <property type="component" value="Unassembled WGS sequence"/>
</dbReference>
<organism evidence="1 2">
    <name type="scientific">Vanilla planifolia</name>
    <name type="common">Vanilla</name>
    <dbReference type="NCBI Taxonomy" id="51239"/>
    <lineage>
        <taxon>Eukaryota</taxon>
        <taxon>Viridiplantae</taxon>
        <taxon>Streptophyta</taxon>
        <taxon>Embryophyta</taxon>
        <taxon>Tracheophyta</taxon>
        <taxon>Spermatophyta</taxon>
        <taxon>Magnoliopsida</taxon>
        <taxon>Liliopsida</taxon>
        <taxon>Asparagales</taxon>
        <taxon>Orchidaceae</taxon>
        <taxon>Vanilloideae</taxon>
        <taxon>Vanilleae</taxon>
        <taxon>Vanilla</taxon>
    </lineage>
</organism>
<proteinExistence type="predicted"/>
<dbReference type="AlphaFoldDB" id="A0A835P8K6"/>
<evidence type="ECO:0000313" key="1">
    <source>
        <dbReference type="EMBL" id="KAG0448519.1"/>
    </source>
</evidence>
<keyword evidence="2" id="KW-1185">Reference proteome</keyword>
<sequence length="80" mass="9230">MEEIMKNLLKDFQRINYQDFLRKGLPRGSNTSGGYGPFLKSWLEETKLCWLQKPSKREIGIGDHFALLEFSRRLAALSGP</sequence>
<dbReference type="OrthoDB" id="8904098at2759"/>
<reference evidence="1 2" key="1">
    <citation type="journal article" date="2020" name="Nat. Food">
        <title>A phased Vanilla planifolia genome enables genetic improvement of flavour and production.</title>
        <authorList>
            <person name="Hasing T."/>
            <person name="Tang H."/>
            <person name="Brym M."/>
            <person name="Khazi F."/>
            <person name="Huang T."/>
            <person name="Chambers A.H."/>
        </authorList>
    </citation>
    <scope>NUCLEOTIDE SEQUENCE [LARGE SCALE GENOMIC DNA]</scope>
    <source>
        <tissue evidence="1">Leaf</tissue>
    </source>
</reference>
<dbReference type="EMBL" id="JADCNL010000314">
    <property type="protein sequence ID" value="KAG0448519.1"/>
    <property type="molecule type" value="Genomic_DNA"/>
</dbReference>
<comment type="caution">
    <text evidence="1">The sequence shown here is derived from an EMBL/GenBank/DDBJ whole genome shotgun (WGS) entry which is preliminary data.</text>
</comment>
<evidence type="ECO:0000313" key="2">
    <source>
        <dbReference type="Proteomes" id="UP000636800"/>
    </source>
</evidence>
<gene>
    <name evidence="1" type="ORF">HPP92_027799</name>
</gene>
<name>A0A835P8K6_VANPL</name>
<accession>A0A835P8K6</accession>
<protein>
    <submittedName>
        <fullName evidence="1">Uncharacterized protein</fullName>
    </submittedName>
</protein>